<evidence type="ECO:0000256" key="4">
    <source>
        <dbReference type="HAMAP-Rule" id="MF_00171"/>
    </source>
</evidence>
<evidence type="ECO:0000259" key="8">
    <source>
        <dbReference type="Pfam" id="PF01416"/>
    </source>
</evidence>
<dbReference type="Proteomes" id="UP000807785">
    <property type="component" value="Unassembled WGS sequence"/>
</dbReference>
<name>A0A9D7E7L7_9PROT</name>
<evidence type="ECO:0000313" key="9">
    <source>
        <dbReference type="EMBL" id="MBK6975372.1"/>
    </source>
</evidence>
<sequence length="268" mass="29799">MTAVERIALGVEYCGSGFSGWQTQPHGNTVQDVLETALRRIAGHPLRTLCAGRTDAGVHALMQVVHFDSQVERPISAWVRGVNSWLPDRVAARWAKHVDGEFHARFSAEARHYRYVLFNHALRPALASGRAGWYHRPLEVAPMRKAAQLLVGEHDFSSFRAAECQAKTPIKQLQLAEIERHGDYVVFDFRATAFLHHMVRNMVGALVAVGNGGKPAEWMSEVLASKDRSAAPPTFPPAGLYFVGAHYAERWHLPEAARIIARLPPSFP</sequence>
<gene>
    <name evidence="4 9" type="primary">truA</name>
    <name evidence="9" type="ORF">IPH26_21310</name>
</gene>
<dbReference type="FunFam" id="3.30.70.580:FF:000001">
    <property type="entry name" value="tRNA pseudouridine synthase A"/>
    <property type="match status" value="1"/>
</dbReference>
<dbReference type="InterPro" id="IPR020094">
    <property type="entry name" value="TruA/RsuA/RluB/E/F_N"/>
</dbReference>
<accession>A0A9D7E7L7</accession>
<evidence type="ECO:0000256" key="7">
    <source>
        <dbReference type="RuleBase" id="RU003792"/>
    </source>
</evidence>
<dbReference type="Pfam" id="PF01416">
    <property type="entry name" value="PseudoU_synth_1"/>
    <property type="match status" value="2"/>
</dbReference>
<comment type="caution">
    <text evidence="4">Lacks conserved residue(s) required for the propagation of feature annotation.</text>
</comment>
<dbReference type="CDD" id="cd02570">
    <property type="entry name" value="PseudoU_synth_EcTruA"/>
    <property type="match status" value="1"/>
</dbReference>
<keyword evidence="3 4" id="KW-0413">Isomerase</keyword>
<dbReference type="InterPro" id="IPR020095">
    <property type="entry name" value="PsdUridine_synth_TruA_C"/>
</dbReference>
<dbReference type="EC" id="5.4.99.12" evidence="4"/>
<evidence type="ECO:0000256" key="3">
    <source>
        <dbReference type="ARBA" id="ARBA00023235"/>
    </source>
</evidence>
<dbReference type="PANTHER" id="PTHR11142">
    <property type="entry name" value="PSEUDOURIDYLATE SYNTHASE"/>
    <property type="match status" value="1"/>
</dbReference>
<protein>
    <recommendedName>
        <fullName evidence="4">tRNA pseudouridine synthase A</fullName>
        <ecNumber evidence="4">5.4.99.12</ecNumber>
    </recommendedName>
    <alternativeName>
        <fullName evidence="4">tRNA pseudouridine(38-40) synthase</fullName>
    </alternativeName>
    <alternativeName>
        <fullName evidence="4">tRNA pseudouridylate synthase I</fullName>
    </alternativeName>
    <alternativeName>
        <fullName evidence="4">tRNA-uridine isomerase I</fullName>
    </alternativeName>
</protein>
<dbReference type="InterPro" id="IPR020097">
    <property type="entry name" value="PsdUridine_synth_TruA_a/b_dom"/>
</dbReference>
<comment type="catalytic activity">
    <reaction evidence="4 7">
        <text>uridine(38/39/40) in tRNA = pseudouridine(38/39/40) in tRNA</text>
        <dbReference type="Rhea" id="RHEA:22376"/>
        <dbReference type="Rhea" id="RHEA-COMP:10085"/>
        <dbReference type="Rhea" id="RHEA-COMP:10087"/>
        <dbReference type="ChEBI" id="CHEBI:65314"/>
        <dbReference type="ChEBI" id="CHEBI:65315"/>
        <dbReference type="EC" id="5.4.99.12"/>
    </reaction>
</comment>
<reference evidence="9" key="1">
    <citation type="submission" date="2020-10" db="EMBL/GenBank/DDBJ databases">
        <title>Connecting structure to function with the recovery of over 1000 high-quality activated sludge metagenome-assembled genomes encoding full-length rRNA genes using long-read sequencing.</title>
        <authorList>
            <person name="Singleton C.M."/>
            <person name="Petriglieri F."/>
            <person name="Kristensen J.M."/>
            <person name="Kirkegaard R.H."/>
            <person name="Michaelsen T.Y."/>
            <person name="Andersen M.H."/>
            <person name="Karst S.M."/>
            <person name="Dueholm M.S."/>
            <person name="Nielsen P.H."/>
            <person name="Albertsen M."/>
        </authorList>
    </citation>
    <scope>NUCLEOTIDE SEQUENCE</scope>
    <source>
        <strain evidence="9">Bjer_18-Q3-R1-45_BAT3C.347</strain>
    </source>
</reference>
<dbReference type="GO" id="GO:0160147">
    <property type="term" value="F:tRNA pseudouridine(38-40) synthase activity"/>
    <property type="evidence" value="ECO:0007669"/>
    <property type="project" value="UniProtKB-EC"/>
</dbReference>
<evidence type="ECO:0000256" key="2">
    <source>
        <dbReference type="ARBA" id="ARBA00022694"/>
    </source>
</evidence>
<dbReference type="InterPro" id="IPR020103">
    <property type="entry name" value="PsdUridine_synth_cat_dom_sf"/>
</dbReference>
<feature type="domain" description="Pseudouridine synthase I TruA alpha/beta" evidence="8">
    <location>
        <begin position="12"/>
        <end position="106"/>
    </location>
</feature>
<dbReference type="Gene3D" id="3.30.70.660">
    <property type="entry name" value="Pseudouridine synthase I, catalytic domain, C-terminal subdomain"/>
    <property type="match status" value="1"/>
</dbReference>
<comment type="caution">
    <text evidence="9">The sequence shown here is derived from an EMBL/GenBank/DDBJ whole genome shotgun (WGS) entry which is preliminary data.</text>
</comment>
<dbReference type="GO" id="GO:0003723">
    <property type="term" value="F:RNA binding"/>
    <property type="evidence" value="ECO:0007669"/>
    <property type="project" value="InterPro"/>
</dbReference>
<dbReference type="PIRSF" id="PIRSF001430">
    <property type="entry name" value="tRNA_psdUrid_synth"/>
    <property type="match status" value="1"/>
</dbReference>
<dbReference type="InterPro" id="IPR001406">
    <property type="entry name" value="PsdUridine_synth_TruA"/>
</dbReference>
<evidence type="ECO:0000256" key="1">
    <source>
        <dbReference type="ARBA" id="ARBA00009375"/>
    </source>
</evidence>
<comment type="similarity">
    <text evidence="1 4 7">Belongs to the tRNA pseudouridine synthase TruA family.</text>
</comment>
<dbReference type="EMBL" id="JADJEV010000005">
    <property type="protein sequence ID" value="MBK6975372.1"/>
    <property type="molecule type" value="Genomic_DNA"/>
</dbReference>
<dbReference type="HAMAP" id="MF_00171">
    <property type="entry name" value="TruA"/>
    <property type="match status" value="1"/>
</dbReference>
<feature type="domain" description="Pseudouridine synthase I TruA alpha/beta" evidence="8">
    <location>
        <begin position="146"/>
        <end position="247"/>
    </location>
</feature>
<comment type="function">
    <text evidence="4">Formation of pseudouridine at positions 38, 39 and 40 in the anticodon stem and loop of transfer RNAs.</text>
</comment>
<evidence type="ECO:0000313" key="10">
    <source>
        <dbReference type="Proteomes" id="UP000807785"/>
    </source>
</evidence>
<feature type="binding site" evidence="4 6">
    <location>
        <position position="113"/>
    </location>
    <ligand>
        <name>substrate</name>
    </ligand>
</feature>
<evidence type="ECO:0000256" key="6">
    <source>
        <dbReference type="PIRSR" id="PIRSR001430-2"/>
    </source>
</evidence>
<feature type="active site" description="Nucleophile" evidence="4 5">
    <location>
        <position position="55"/>
    </location>
</feature>
<dbReference type="AlphaFoldDB" id="A0A9D7E7L7"/>
<comment type="subunit">
    <text evidence="4">Homodimer.</text>
</comment>
<dbReference type="SUPFAM" id="SSF55120">
    <property type="entry name" value="Pseudouridine synthase"/>
    <property type="match status" value="1"/>
</dbReference>
<evidence type="ECO:0000256" key="5">
    <source>
        <dbReference type="PIRSR" id="PIRSR001430-1"/>
    </source>
</evidence>
<keyword evidence="2 4" id="KW-0819">tRNA processing</keyword>
<dbReference type="NCBIfam" id="TIGR00071">
    <property type="entry name" value="hisT_truA"/>
    <property type="match status" value="1"/>
</dbReference>
<dbReference type="GO" id="GO:0031119">
    <property type="term" value="P:tRNA pseudouridine synthesis"/>
    <property type="evidence" value="ECO:0007669"/>
    <property type="project" value="UniProtKB-UniRule"/>
</dbReference>
<dbReference type="PANTHER" id="PTHR11142:SF0">
    <property type="entry name" value="TRNA PSEUDOURIDINE SYNTHASE-LIKE 1"/>
    <property type="match status" value="1"/>
</dbReference>
<proteinExistence type="inferred from homology"/>
<dbReference type="Gene3D" id="3.30.70.580">
    <property type="entry name" value="Pseudouridine synthase I, catalytic domain, N-terminal subdomain"/>
    <property type="match status" value="1"/>
</dbReference>
<organism evidence="9 10">
    <name type="scientific">Candidatus Methylophosphatis roskildensis</name>
    <dbReference type="NCBI Taxonomy" id="2899263"/>
    <lineage>
        <taxon>Bacteria</taxon>
        <taxon>Pseudomonadati</taxon>
        <taxon>Pseudomonadota</taxon>
        <taxon>Betaproteobacteria</taxon>
        <taxon>Nitrosomonadales</taxon>
        <taxon>Sterolibacteriaceae</taxon>
        <taxon>Candidatus Methylophosphatis</taxon>
    </lineage>
</organism>